<reference evidence="1 2" key="1">
    <citation type="submission" date="2020-03" db="EMBL/GenBank/DDBJ databases">
        <title>Draft Genome Sequence of Cudoniella acicularis.</title>
        <authorList>
            <person name="Buettner E."/>
            <person name="Kellner H."/>
        </authorList>
    </citation>
    <scope>NUCLEOTIDE SEQUENCE [LARGE SCALE GENOMIC DNA]</scope>
    <source>
        <strain evidence="1 2">DSM 108380</strain>
    </source>
</reference>
<protein>
    <submittedName>
        <fullName evidence="1">Uncharacterized protein</fullName>
    </submittedName>
</protein>
<evidence type="ECO:0000313" key="1">
    <source>
        <dbReference type="EMBL" id="KAF4636179.1"/>
    </source>
</evidence>
<dbReference type="EMBL" id="JAAMPI010000078">
    <property type="protein sequence ID" value="KAF4636179.1"/>
    <property type="molecule type" value="Genomic_DNA"/>
</dbReference>
<comment type="caution">
    <text evidence="1">The sequence shown here is derived from an EMBL/GenBank/DDBJ whole genome shotgun (WGS) entry which is preliminary data.</text>
</comment>
<organism evidence="1 2">
    <name type="scientific">Cudoniella acicularis</name>
    <dbReference type="NCBI Taxonomy" id="354080"/>
    <lineage>
        <taxon>Eukaryota</taxon>
        <taxon>Fungi</taxon>
        <taxon>Dikarya</taxon>
        <taxon>Ascomycota</taxon>
        <taxon>Pezizomycotina</taxon>
        <taxon>Leotiomycetes</taxon>
        <taxon>Helotiales</taxon>
        <taxon>Tricladiaceae</taxon>
        <taxon>Cudoniella</taxon>
    </lineage>
</organism>
<proteinExistence type="predicted"/>
<keyword evidence="2" id="KW-1185">Reference proteome</keyword>
<dbReference type="OrthoDB" id="3866936at2759"/>
<sequence length="106" mass="12078">MHALEELQSGVLIWNERKRPWIGLVIRVLSLRKLTPIPSLLELANVSKKIEAKPIPIEEVNLVDVYGHIFKLVDGGHFVAYEYVEGKASDLSDISTDFFKDLVEYL</sequence>
<dbReference type="AlphaFoldDB" id="A0A8H4W9U7"/>
<accession>A0A8H4W9U7</accession>
<evidence type="ECO:0000313" key="2">
    <source>
        <dbReference type="Proteomes" id="UP000566819"/>
    </source>
</evidence>
<gene>
    <name evidence="1" type="ORF">G7Y89_g1901</name>
</gene>
<dbReference type="Proteomes" id="UP000566819">
    <property type="component" value="Unassembled WGS sequence"/>
</dbReference>
<name>A0A8H4W9U7_9HELO</name>